<gene>
    <name evidence="3" type="ORF">NPIL_286721</name>
</gene>
<name>A0A8X6UF25_NEPPI</name>
<accession>A0A8X6UF25</accession>
<keyword evidence="2" id="KW-0732">Signal</keyword>
<evidence type="ECO:0000313" key="3">
    <source>
        <dbReference type="EMBL" id="GFU25915.1"/>
    </source>
</evidence>
<dbReference type="Proteomes" id="UP000887013">
    <property type="component" value="Unassembled WGS sequence"/>
</dbReference>
<keyword evidence="4" id="KW-1185">Reference proteome</keyword>
<evidence type="ECO:0008006" key="5">
    <source>
        <dbReference type="Google" id="ProtNLM"/>
    </source>
</evidence>
<reference evidence="3" key="1">
    <citation type="submission" date="2020-08" db="EMBL/GenBank/DDBJ databases">
        <title>Multicomponent nature underlies the extraordinary mechanical properties of spider dragline silk.</title>
        <authorList>
            <person name="Kono N."/>
            <person name="Nakamura H."/>
            <person name="Mori M."/>
            <person name="Yoshida Y."/>
            <person name="Ohtoshi R."/>
            <person name="Malay A.D."/>
            <person name="Moran D.A.P."/>
            <person name="Tomita M."/>
            <person name="Numata K."/>
            <person name="Arakawa K."/>
        </authorList>
    </citation>
    <scope>NUCLEOTIDE SEQUENCE</scope>
</reference>
<feature type="region of interest" description="Disordered" evidence="1">
    <location>
        <begin position="102"/>
        <end position="131"/>
    </location>
</feature>
<feature type="chain" id="PRO_5036475860" description="EGF-like domain-containing protein" evidence="2">
    <location>
        <begin position="20"/>
        <end position="131"/>
    </location>
</feature>
<dbReference type="EMBL" id="BMAW01081723">
    <property type="protein sequence ID" value="GFU25915.1"/>
    <property type="molecule type" value="Genomic_DNA"/>
</dbReference>
<sequence length="131" mass="14169">MRGVLFLGLIACWTVVCNCEDGWTDSGALASTTDLDEYLLDLLKADSFFLSDETCDCGKKGKCTLDEEGQKKCTCDPGYSESGDGEKKTCEAMTCECGDKGKCTRDEKGQKKCTCDPGYSESGDGEEKTCK</sequence>
<evidence type="ECO:0000313" key="4">
    <source>
        <dbReference type="Proteomes" id="UP000887013"/>
    </source>
</evidence>
<organism evidence="3 4">
    <name type="scientific">Nephila pilipes</name>
    <name type="common">Giant wood spider</name>
    <name type="synonym">Nephila maculata</name>
    <dbReference type="NCBI Taxonomy" id="299642"/>
    <lineage>
        <taxon>Eukaryota</taxon>
        <taxon>Metazoa</taxon>
        <taxon>Ecdysozoa</taxon>
        <taxon>Arthropoda</taxon>
        <taxon>Chelicerata</taxon>
        <taxon>Arachnida</taxon>
        <taxon>Araneae</taxon>
        <taxon>Araneomorphae</taxon>
        <taxon>Entelegynae</taxon>
        <taxon>Araneoidea</taxon>
        <taxon>Nephilidae</taxon>
        <taxon>Nephila</taxon>
    </lineage>
</organism>
<evidence type="ECO:0000256" key="2">
    <source>
        <dbReference type="SAM" id="SignalP"/>
    </source>
</evidence>
<protein>
    <recommendedName>
        <fullName evidence="5">EGF-like domain-containing protein</fullName>
    </recommendedName>
</protein>
<feature type="compositionally biased region" description="Basic and acidic residues" evidence="1">
    <location>
        <begin position="102"/>
        <end position="114"/>
    </location>
</feature>
<comment type="caution">
    <text evidence="3">The sequence shown here is derived from an EMBL/GenBank/DDBJ whole genome shotgun (WGS) entry which is preliminary data.</text>
</comment>
<feature type="non-terminal residue" evidence="3">
    <location>
        <position position="131"/>
    </location>
</feature>
<proteinExistence type="predicted"/>
<evidence type="ECO:0000256" key="1">
    <source>
        <dbReference type="SAM" id="MobiDB-lite"/>
    </source>
</evidence>
<feature type="signal peptide" evidence="2">
    <location>
        <begin position="1"/>
        <end position="19"/>
    </location>
</feature>
<dbReference type="AlphaFoldDB" id="A0A8X6UF25"/>
<dbReference type="OrthoDB" id="6470687at2759"/>